<feature type="transmembrane region" description="Helical" evidence="10">
    <location>
        <begin position="228"/>
        <end position="251"/>
    </location>
</feature>
<evidence type="ECO:0000256" key="4">
    <source>
        <dbReference type="ARBA" id="ARBA00022676"/>
    </source>
</evidence>
<dbReference type="GO" id="GO:0042281">
    <property type="term" value="F:dolichyl pyrophosphate Man9GlcNAc2 alpha-1,3-glucosyltransferase activity"/>
    <property type="evidence" value="ECO:0007669"/>
    <property type="project" value="TreeGrafter"/>
</dbReference>
<feature type="compositionally biased region" description="Polar residues" evidence="11">
    <location>
        <begin position="315"/>
        <end position="336"/>
    </location>
</feature>
<comment type="caution">
    <text evidence="10">Lacks conserved residue(s) required for the propagation of feature annotation.</text>
</comment>
<evidence type="ECO:0000256" key="3">
    <source>
        <dbReference type="ARBA" id="ARBA00008715"/>
    </source>
</evidence>
<organism evidence="12 13">
    <name type="scientific">Tulasnella calospora MUT 4182</name>
    <dbReference type="NCBI Taxonomy" id="1051891"/>
    <lineage>
        <taxon>Eukaryota</taxon>
        <taxon>Fungi</taxon>
        <taxon>Dikarya</taxon>
        <taxon>Basidiomycota</taxon>
        <taxon>Agaricomycotina</taxon>
        <taxon>Agaricomycetes</taxon>
        <taxon>Cantharellales</taxon>
        <taxon>Tulasnellaceae</taxon>
        <taxon>Tulasnella</taxon>
    </lineage>
</organism>
<dbReference type="GO" id="GO:0005789">
    <property type="term" value="C:endoplasmic reticulum membrane"/>
    <property type="evidence" value="ECO:0007669"/>
    <property type="project" value="UniProtKB-SubCell"/>
</dbReference>
<evidence type="ECO:0000256" key="10">
    <source>
        <dbReference type="RuleBase" id="RU363110"/>
    </source>
</evidence>
<keyword evidence="7 10" id="KW-0256">Endoplasmic reticulum</keyword>
<keyword evidence="6 10" id="KW-0812">Transmembrane</keyword>
<dbReference type="AlphaFoldDB" id="A0A0C3QJ50"/>
<dbReference type="EC" id="2.4.1.-" evidence="10"/>
<evidence type="ECO:0000256" key="9">
    <source>
        <dbReference type="ARBA" id="ARBA00023136"/>
    </source>
</evidence>
<evidence type="ECO:0000313" key="13">
    <source>
        <dbReference type="Proteomes" id="UP000054248"/>
    </source>
</evidence>
<dbReference type="Pfam" id="PF03155">
    <property type="entry name" value="Alg6_Alg8"/>
    <property type="match status" value="1"/>
</dbReference>
<dbReference type="UniPathway" id="UPA00378"/>
<feature type="transmembrane region" description="Helical" evidence="10">
    <location>
        <begin position="344"/>
        <end position="364"/>
    </location>
</feature>
<feature type="transmembrane region" description="Helical" evidence="10">
    <location>
        <begin position="420"/>
        <end position="438"/>
    </location>
</feature>
<accession>A0A0C3QJ50</accession>
<reference evidence="12 13" key="1">
    <citation type="submission" date="2014-04" db="EMBL/GenBank/DDBJ databases">
        <authorList>
            <consortium name="DOE Joint Genome Institute"/>
            <person name="Kuo A."/>
            <person name="Girlanda M."/>
            <person name="Perotto S."/>
            <person name="Kohler A."/>
            <person name="Nagy L.G."/>
            <person name="Floudas D."/>
            <person name="Copeland A."/>
            <person name="Barry K.W."/>
            <person name="Cichocki N."/>
            <person name="Veneault-Fourrey C."/>
            <person name="LaButti K."/>
            <person name="Lindquist E.A."/>
            <person name="Lipzen A."/>
            <person name="Lundell T."/>
            <person name="Morin E."/>
            <person name="Murat C."/>
            <person name="Sun H."/>
            <person name="Tunlid A."/>
            <person name="Henrissat B."/>
            <person name="Grigoriev I.V."/>
            <person name="Hibbett D.S."/>
            <person name="Martin F."/>
            <person name="Nordberg H.P."/>
            <person name="Cantor M.N."/>
            <person name="Hua S.X."/>
        </authorList>
    </citation>
    <scope>NUCLEOTIDE SEQUENCE [LARGE SCALE GENOMIC DNA]</scope>
    <source>
        <strain evidence="12 13">MUT 4182</strain>
    </source>
</reference>
<keyword evidence="9 10" id="KW-0472">Membrane</keyword>
<evidence type="ECO:0000256" key="2">
    <source>
        <dbReference type="ARBA" id="ARBA00004922"/>
    </source>
</evidence>
<dbReference type="HOGENOM" id="CLU_008110_2_1_1"/>
<dbReference type="EMBL" id="KN823015">
    <property type="protein sequence ID" value="KIO27041.1"/>
    <property type="molecule type" value="Genomic_DNA"/>
</dbReference>
<evidence type="ECO:0000256" key="8">
    <source>
        <dbReference type="ARBA" id="ARBA00022989"/>
    </source>
</evidence>
<feature type="transmembrane region" description="Helical" evidence="10">
    <location>
        <begin position="78"/>
        <end position="98"/>
    </location>
</feature>
<dbReference type="PANTHER" id="PTHR12413">
    <property type="entry name" value="DOLICHYL GLYCOSYLTRANSFERASE"/>
    <property type="match status" value="1"/>
</dbReference>
<evidence type="ECO:0000313" key="12">
    <source>
        <dbReference type="EMBL" id="KIO27041.1"/>
    </source>
</evidence>
<feature type="transmembrane region" description="Helical" evidence="10">
    <location>
        <begin position="110"/>
        <end position="131"/>
    </location>
</feature>
<keyword evidence="4 10" id="KW-0328">Glycosyltransferase</keyword>
<dbReference type="Proteomes" id="UP000054248">
    <property type="component" value="Unassembled WGS sequence"/>
</dbReference>
<feature type="transmembrane region" description="Helical" evidence="10">
    <location>
        <begin position="188"/>
        <end position="216"/>
    </location>
</feature>
<dbReference type="OrthoDB" id="5589195at2759"/>
<reference evidence="13" key="2">
    <citation type="submission" date="2015-01" db="EMBL/GenBank/DDBJ databases">
        <title>Evolutionary Origins and Diversification of the Mycorrhizal Mutualists.</title>
        <authorList>
            <consortium name="DOE Joint Genome Institute"/>
            <consortium name="Mycorrhizal Genomics Consortium"/>
            <person name="Kohler A."/>
            <person name="Kuo A."/>
            <person name="Nagy L.G."/>
            <person name="Floudas D."/>
            <person name="Copeland A."/>
            <person name="Barry K.W."/>
            <person name="Cichocki N."/>
            <person name="Veneault-Fourrey C."/>
            <person name="LaButti K."/>
            <person name="Lindquist E.A."/>
            <person name="Lipzen A."/>
            <person name="Lundell T."/>
            <person name="Morin E."/>
            <person name="Murat C."/>
            <person name="Riley R."/>
            <person name="Ohm R."/>
            <person name="Sun H."/>
            <person name="Tunlid A."/>
            <person name="Henrissat B."/>
            <person name="Grigoriev I.V."/>
            <person name="Hibbett D.S."/>
            <person name="Martin F."/>
        </authorList>
    </citation>
    <scope>NUCLEOTIDE SEQUENCE [LARGE SCALE GENOMIC DNA]</scope>
    <source>
        <strain evidence="13">MUT 4182</strain>
    </source>
</reference>
<proteinExistence type="inferred from homology"/>
<evidence type="ECO:0000256" key="1">
    <source>
        <dbReference type="ARBA" id="ARBA00004477"/>
    </source>
</evidence>
<comment type="pathway">
    <text evidence="2 10">Protein modification; protein glycosylation.</text>
</comment>
<dbReference type="InterPro" id="IPR004856">
    <property type="entry name" value="Glyco_trans_ALG6/ALG8"/>
</dbReference>
<protein>
    <recommendedName>
        <fullName evidence="10">Alpha-1,3-glucosyltransferase</fullName>
        <ecNumber evidence="10">2.4.1.-</ecNumber>
    </recommendedName>
</protein>
<comment type="subcellular location">
    <subcellularLocation>
        <location evidence="1 10">Endoplasmic reticulum membrane</location>
        <topology evidence="1 10">Multi-pass membrane protein</topology>
    </subcellularLocation>
</comment>
<dbReference type="STRING" id="1051891.A0A0C3QJ50"/>
<name>A0A0C3QJ50_9AGAM</name>
<sequence>MAKTGMRDWVLPLSVAATIWAKWTVGLGGYSGHATPPMHGDYEAQRHWMEITLHLPTREWYFYDLPYWGLDYPPLTAYVSYLCGLVAHCINPSWVALDTSRGVENAESKVFMRATVLVLDLLVYIPAIVWFTRLWWTSRSRRTQNIALLTILLQPSLTLIDNGHFQYNSVMLGLTVLSLNLLNSGQDVLGAIAFVFSLCFKQMALYYSPAIFAYLLGRCISLPSSKGYVHLAKIGATTIISFLVLFAPFIFQAFPTVLAQSLHRIFPFSRGLFEDKVANFWCATNVIVKWRKWVAPSTLPRLATAATLVPDQRQPFPSTSTLAPISETQPSDTSFPSTHGPSPTINLILFALFNSSMAFFLFSFQVHEKSILLPLLPLTLIMSGRSEVDVESGTWEWGILLNNVAVFSMWPLLKKDGLGLQYATLTLMWNYIIGYNPLSLPESNVKILSLATYSVITALHGAELLFRPPTRYPDLYPVLNVLLCSGVFGLSLLWGLKKQLEAGWGISGLSATPKKPAPLPRPLVSFPGRSSKPHGPASANRRATMDPRLAKEWSSIRAAGDSETSGSLRSRRRESIPANVFANGIART</sequence>
<keyword evidence="13" id="KW-1185">Reference proteome</keyword>
<feature type="region of interest" description="Disordered" evidence="11">
    <location>
        <begin position="313"/>
        <end position="336"/>
    </location>
</feature>
<dbReference type="PANTHER" id="PTHR12413:SF1">
    <property type="entry name" value="DOLICHYL PYROPHOSPHATE MAN9GLCNAC2 ALPHA-1,3-GLUCOSYLTRANSFERASE"/>
    <property type="match status" value="1"/>
</dbReference>
<evidence type="ECO:0000256" key="7">
    <source>
        <dbReference type="ARBA" id="ARBA00022824"/>
    </source>
</evidence>
<comment type="similarity">
    <text evidence="3 10">Belongs to the ALG6/ALG8 glucosyltransferase family.</text>
</comment>
<feature type="region of interest" description="Disordered" evidence="11">
    <location>
        <begin position="517"/>
        <end position="573"/>
    </location>
</feature>
<evidence type="ECO:0000256" key="11">
    <source>
        <dbReference type="SAM" id="MobiDB-lite"/>
    </source>
</evidence>
<gene>
    <name evidence="12" type="ORF">M407DRAFT_73809</name>
</gene>
<keyword evidence="5 10" id="KW-0808">Transferase</keyword>
<evidence type="ECO:0000256" key="5">
    <source>
        <dbReference type="ARBA" id="ARBA00022679"/>
    </source>
</evidence>
<evidence type="ECO:0000256" key="6">
    <source>
        <dbReference type="ARBA" id="ARBA00022692"/>
    </source>
</evidence>
<feature type="transmembrane region" description="Helical" evidence="10">
    <location>
        <begin position="475"/>
        <end position="496"/>
    </location>
</feature>
<keyword evidence="8 10" id="KW-1133">Transmembrane helix</keyword>